<dbReference type="EMBL" id="MU796004">
    <property type="protein sequence ID" value="KAJ3804440.1"/>
    <property type="molecule type" value="Genomic_DNA"/>
</dbReference>
<dbReference type="Proteomes" id="UP001163835">
    <property type="component" value="Unassembled WGS sequence"/>
</dbReference>
<proteinExistence type="predicted"/>
<reference evidence="1" key="1">
    <citation type="submission" date="2022-09" db="EMBL/GenBank/DDBJ databases">
        <title>A Global Phylogenomic Analysis of the Shiitake Genus Lentinula.</title>
        <authorList>
            <consortium name="DOE Joint Genome Institute"/>
            <person name="Sierra-Patev S."/>
            <person name="Min B."/>
            <person name="Naranjo-Ortiz M."/>
            <person name="Looney B."/>
            <person name="Konkel Z."/>
            <person name="Slot J.C."/>
            <person name="Sakamoto Y."/>
            <person name="Steenwyk J.L."/>
            <person name="Rokas A."/>
            <person name="Carro J."/>
            <person name="Camarero S."/>
            <person name="Ferreira P."/>
            <person name="Molpeceres G."/>
            <person name="Ruiz-Duenas F.J."/>
            <person name="Serrano A."/>
            <person name="Henrissat B."/>
            <person name="Drula E."/>
            <person name="Hughes K.W."/>
            <person name="Mata J.L."/>
            <person name="Ishikawa N.K."/>
            <person name="Vargas-Isla R."/>
            <person name="Ushijima S."/>
            <person name="Smith C.A."/>
            <person name="Ahrendt S."/>
            <person name="Andreopoulos W."/>
            <person name="He G."/>
            <person name="Labutti K."/>
            <person name="Lipzen A."/>
            <person name="Ng V."/>
            <person name="Riley R."/>
            <person name="Sandor L."/>
            <person name="Barry K."/>
            <person name="Martinez A.T."/>
            <person name="Xiao Y."/>
            <person name="Gibbons J.G."/>
            <person name="Terashima K."/>
            <person name="Grigoriev I.V."/>
            <person name="Hibbett D.S."/>
        </authorList>
    </citation>
    <scope>NUCLEOTIDE SEQUENCE</scope>
    <source>
        <strain evidence="1">TMI1499</strain>
    </source>
</reference>
<accession>A0ACC1TI80</accession>
<keyword evidence="2" id="KW-1185">Reference proteome</keyword>
<sequence>MQIQDTMMILFDSVAFRLCHVKDPDQKDPAGNTMENRMGTLVKKIAEDITEVGSACDHYIKKSFVAKTLKSSKYEACLAAYGDIFAEYHKKLKLALSIHTAVGVDSANTKLDTLSLQMEHVQVAMAALLQKLDTSREKDLKDFIDIHGGPKACLQDDQLVQMLINISGEGISAITSISTGDNAKNLEAARKKLSEDYHEDLDKAFQMNRKLFERKMHMQEKQMQTFIKDSFHSEGLIIVSALKAGAHDQIIDADWKGSVEARHFVLALQDFYIENLTGLSRVASPITPTSIASSNWPVALKYINISKAQPILEAIDDDGTGFISIKEVNTFALSKPKGWSLPVWIAYWATGWHPLGNNNINDVRLEQIIDTYSSSEEKRLEENLERVAYDIDTPATAWQVETISCFDIISIELTARAYLAIFQQTVPDVLKRLGNFAFGLLQLSYDDDCIQDRSKSSLHPWNEEEQRTVANFEGNSRDTIVQIPLDILKYGVQDEMESQIYQHSMATFHPQDYIPNHNRKITGVAEAYRGLMNVSGSISLDNKLTLILTFENWEAAFTCEGQYDLKLETLSGKASFTDEETENSDENNNGRKQKNSNAVDEDKLEANKEGEHHTNQAGDRASGETNTFFFTRTLTFAWHFHSVLDQRSNSARECWIFAIGAVLDQVQRTQCFWNYLKSRNIERRHFLALVLCRKVAQSLSPANPLKKDERLEFRLLIAKLHPTDARFYYSLIPSLANVEFITHL</sequence>
<evidence type="ECO:0000313" key="2">
    <source>
        <dbReference type="Proteomes" id="UP001163835"/>
    </source>
</evidence>
<evidence type="ECO:0000313" key="1">
    <source>
        <dbReference type="EMBL" id="KAJ3804440.1"/>
    </source>
</evidence>
<comment type="caution">
    <text evidence="1">The sequence shown here is derived from an EMBL/GenBank/DDBJ whole genome shotgun (WGS) entry which is preliminary data.</text>
</comment>
<gene>
    <name evidence="1" type="ORF">F5876DRAFT_70629</name>
</gene>
<organism evidence="1 2">
    <name type="scientific">Lentinula aff. lateritia</name>
    <dbReference type="NCBI Taxonomy" id="2804960"/>
    <lineage>
        <taxon>Eukaryota</taxon>
        <taxon>Fungi</taxon>
        <taxon>Dikarya</taxon>
        <taxon>Basidiomycota</taxon>
        <taxon>Agaricomycotina</taxon>
        <taxon>Agaricomycetes</taxon>
        <taxon>Agaricomycetidae</taxon>
        <taxon>Agaricales</taxon>
        <taxon>Marasmiineae</taxon>
        <taxon>Omphalotaceae</taxon>
        <taxon>Lentinula</taxon>
    </lineage>
</organism>
<name>A0ACC1TI80_9AGAR</name>
<protein>
    <submittedName>
        <fullName evidence="1">Uncharacterized protein</fullName>
    </submittedName>
</protein>